<dbReference type="RefSeq" id="WP_182852455.1">
    <property type="nucleotide sequence ID" value="NZ_AP022213.1"/>
</dbReference>
<name>A0A6S5RVB0_9GAMM</name>
<dbReference type="InterPro" id="IPR014875">
    <property type="entry name" value="Mor_transcription_activator"/>
</dbReference>
<evidence type="ECO:0000259" key="1">
    <source>
        <dbReference type="Pfam" id="PF08765"/>
    </source>
</evidence>
<sequence>MKQGSILAETRHELLEDIAAHTATVLIEHGIEVSLAEQAGGAVADHLATQWRGATLYIPADYRHQVTKRDLQILAEFNGRNHHMLARKYGLTASSIYKLLKRVQERKFDRDQGKLDLGDGL</sequence>
<dbReference type="AlphaFoldDB" id="A0A6S5RVB0"/>
<evidence type="ECO:0000313" key="3">
    <source>
        <dbReference type="Proteomes" id="UP000515591"/>
    </source>
</evidence>
<reference evidence="2 3" key="1">
    <citation type="submission" date="2019-12" db="EMBL/GenBank/DDBJ databases">
        <title>complete genome sequences of Pseudomonas otitidis str. WP8-S17-CRE-03 isolated from wastewater treatment plant effluent.</title>
        <authorList>
            <person name="Sekizuka T."/>
            <person name="Itokawa K."/>
            <person name="Yatsu K."/>
            <person name="Inamine Y."/>
            <person name="Kuroda M."/>
        </authorList>
    </citation>
    <scope>NUCLEOTIDE SEQUENCE [LARGE SCALE GENOMIC DNA]</scope>
    <source>
        <strain evidence="2 3">WP8-S17-CRE-03</strain>
    </source>
</reference>
<dbReference type="InterPro" id="IPR009057">
    <property type="entry name" value="Homeodomain-like_sf"/>
</dbReference>
<feature type="domain" description="Mor transcription activator" evidence="1">
    <location>
        <begin position="11"/>
        <end position="115"/>
    </location>
</feature>
<dbReference type="EMBL" id="AP022213">
    <property type="protein sequence ID" value="BBT16259.1"/>
    <property type="molecule type" value="Genomic_DNA"/>
</dbReference>
<dbReference type="Gene3D" id="1.10.10.60">
    <property type="entry name" value="Homeodomain-like"/>
    <property type="match status" value="1"/>
</dbReference>
<dbReference type="SUPFAM" id="SSF46689">
    <property type="entry name" value="Homeodomain-like"/>
    <property type="match status" value="1"/>
</dbReference>
<dbReference type="Pfam" id="PF08765">
    <property type="entry name" value="Mor"/>
    <property type="match status" value="1"/>
</dbReference>
<dbReference type="GO" id="GO:0003677">
    <property type="term" value="F:DNA binding"/>
    <property type="evidence" value="ECO:0007669"/>
    <property type="project" value="UniProtKB-KW"/>
</dbReference>
<dbReference type="InterPro" id="IPR052411">
    <property type="entry name" value="c-mor_Regulatory_Protein"/>
</dbReference>
<dbReference type="PANTHER" id="PTHR37812:SF1">
    <property type="entry name" value="MU-LIKE PROPHAGE FLUMU PROTEIN C"/>
    <property type="match status" value="1"/>
</dbReference>
<protein>
    <submittedName>
        <fullName evidence="2">DNA-binding protein</fullName>
    </submittedName>
</protein>
<gene>
    <name evidence="2" type="ORF">WP8S17C03_23080</name>
</gene>
<accession>A0A6S5RVB0</accession>
<dbReference type="PANTHER" id="PTHR37812">
    <property type="entry name" value="MU-LIKE PROPHAGE FLUMU PROTEIN C"/>
    <property type="match status" value="1"/>
</dbReference>
<keyword evidence="2" id="KW-0238">DNA-binding</keyword>
<organism evidence="2 3">
    <name type="scientific">Metapseudomonas otitidis</name>
    <dbReference type="NCBI Taxonomy" id="319939"/>
    <lineage>
        <taxon>Bacteria</taxon>
        <taxon>Pseudomonadati</taxon>
        <taxon>Pseudomonadota</taxon>
        <taxon>Gammaproteobacteria</taxon>
        <taxon>Pseudomonadales</taxon>
        <taxon>Pseudomonadaceae</taxon>
        <taxon>Metapseudomonas</taxon>
    </lineage>
</organism>
<dbReference type="Proteomes" id="UP000515591">
    <property type="component" value="Chromosome"/>
</dbReference>
<evidence type="ECO:0000313" key="2">
    <source>
        <dbReference type="EMBL" id="BBT16259.1"/>
    </source>
</evidence>
<proteinExistence type="predicted"/>